<evidence type="ECO:0000256" key="4">
    <source>
        <dbReference type="ARBA" id="ARBA00022692"/>
    </source>
</evidence>
<evidence type="ECO:0000256" key="11">
    <source>
        <dbReference type="RuleBase" id="RU003484"/>
    </source>
</evidence>
<evidence type="ECO:0000256" key="2">
    <source>
        <dbReference type="ARBA" id="ARBA00005751"/>
    </source>
</evidence>
<sequence>MLSAFVSAFRTPDLRKKLLFTVAIIAVYRLGATLPSPGVSYGNVQKCIEATKAGDTSGVFQLLNLFSGGALLSLSVFALGIMPYITASIILQLLTVVIPRLEQLRKEGQAGQAKITQYTRYLTLGLGILQASAFVALARSGQLFNGLCDQFPIVPDGTGLPTWITLATLVITMTAGTGVVMWLGELITDRGVGNGMSVLIFTSIAARLPGEGYTILQSKGTTKFILVLVLVLLIITAVVYIEQAQRRIPVQYAKRMIGRRMYGGTSTYIPLKVNQAGVIPIIFASSLLYLPQLVLQFFDQNNLNGWQLWLQNNLVNAASPAHIALYFLLIIFFTYFYVSITFNPTEVADNMKKYGGFVPGIRPGKPTAEYLDFILSRITLPGAMYLGLVSVLPNFFFIWLDTQQYQNFPFGGTAVLIMVGVGLETVKQIESQLMQRNYEGFLR</sequence>
<feature type="transmembrane region" description="Helical" evidence="9">
    <location>
        <begin position="318"/>
        <end position="338"/>
    </location>
</feature>
<gene>
    <name evidence="9 13" type="primary">secY</name>
    <name evidence="13" type="ORF">ACFOX0_02555</name>
</gene>
<feature type="transmembrane region" description="Helical" evidence="9">
    <location>
        <begin position="222"/>
        <end position="241"/>
    </location>
</feature>
<evidence type="ECO:0000256" key="7">
    <source>
        <dbReference type="ARBA" id="ARBA00023010"/>
    </source>
</evidence>
<evidence type="ECO:0000256" key="9">
    <source>
        <dbReference type="HAMAP-Rule" id="MF_01465"/>
    </source>
</evidence>
<dbReference type="PIRSF" id="PIRSF004557">
    <property type="entry name" value="SecY"/>
    <property type="match status" value="1"/>
</dbReference>
<evidence type="ECO:0000256" key="5">
    <source>
        <dbReference type="ARBA" id="ARBA00022927"/>
    </source>
</evidence>
<keyword evidence="3 9" id="KW-0813">Transport</keyword>
<feature type="transmembrane region" description="Helical" evidence="9">
    <location>
        <begin position="160"/>
        <end position="184"/>
    </location>
</feature>
<dbReference type="Gene3D" id="1.10.3370.10">
    <property type="entry name" value="SecY subunit domain"/>
    <property type="match status" value="1"/>
</dbReference>
<dbReference type="EMBL" id="JBHSBN010000001">
    <property type="protein sequence ID" value="MFC4104819.1"/>
    <property type="molecule type" value="Genomic_DNA"/>
</dbReference>
<feature type="transmembrane region" description="Helical" evidence="9">
    <location>
        <begin position="118"/>
        <end position="140"/>
    </location>
</feature>
<accession>A0ABV8KFQ7</accession>
<feature type="transmembrane region" description="Helical" evidence="9">
    <location>
        <begin position="383"/>
        <end position="400"/>
    </location>
</feature>
<evidence type="ECO:0000313" key="14">
    <source>
        <dbReference type="Proteomes" id="UP001595868"/>
    </source>
</evidence>
<comment type="subcellular location">
    <subcellularLocation>
        <location evidence="9">Cell membrane</location>
        <topology evidence="9">Multi-pass membrane protein</topology>
    </subcellularLocation>
    <subcellularLocation>
        <location evidence="1 11">Membrane</location>
        <topology evidence="1 11">Multi-pass membrane protein</topology>
    </subcellularLocation>
</comment>
<name>A0ABV8KFQ7_9ACTN</name>
<comment type="subunit">
    <text evidence="9">Component of the Sec protein translocase complex. Heterotrimer consisting of SecY, SecE and SecG subunits. The heterotrimers can form oligomers, although 1 heterotrimer is thought to be able to translocate proteins. Interacts with the ribosome. Interacts with SecDF, and other proteins may be involved. Interacts with SecA.</text>
</comment>
<proteinExistence type="inferred from homology"/>
<dbReference type="Proteomes" id="UP001595868">
    <property type="component" value="Unassembled WGS sequence"/>
</dbReference>
<feature type="transmembrane region" description="Helical" evidence="9">
    <location>
        <begin position="406"/>
        <end position="426"/>
    </location>
</feature>
<keyword evidence="14" id="KW-1185">Reference proteome</keyword>
<dbReference type="HAMAP" id="MF_01465">
    <property type="entry name" value="SecY"/>
    <property type="match status" value="1"/>
</dbReference>
<comment type="caution">
    <text evidence="13">The sequence shown here is derived from an EMBL/GenBank/DDBJ whole genome shotgun (WGS) entry which is preliminary data.</text>
</comment>
<comment type="caution">
    <text evidence="9">Lacks conserved residue(s) required for the propagation of feature annotation.</text>
</comment>
<dbReference type="RefSeq" id="WP_377541745.1">
    <property type="nucleotide sequence ID" value="NZ_JBHSBN010000001.1"/>
</dbReference>
<reference evidence="14" key="1">
    <citation type="journal article" date="2019" name="Int. J. Syst. Evol. Microbiol.">
        <title>The Global Catalogue of Microorganisms (GCM) 10K type strain sequencing project: providing services to taxonomists for standard genome sequencing and annotation.</title>
        <authorList>
            <consortium name="The Broad Institute Genomics Platform"/>
            <consortium name="The Broad Institute Genome Sequencing Center for Infectious Disease"/>
            <person name="Wu L."/>
            <person name="Ma J."/>
        </authorList>
    </citation>
    <scope>NUCLEOTIDE SEQUENCE [LARGE SCALE GENOMIC DNA]</scope>
    <source>
        <strain evidence="14">2902at01</strain>
    </source>
</reference>
<dbReference type="InterPro" id="IPR030659">
    <property type="entry name" value="SecY_CS"/>
</dbReference>
<protein>
    <recommendedName>
        <fullName evidence="9 10">Protein translocase subunit SecY</fullName>
    </recommendedName>
</protein>
<organism evidence="13 14">
    <name type="scientific">Micromonospora zhanjiangensis</name>
    <dbReference type="NCBI Taxonomy" id="1522057"/>
    <lineage>
        <taxon>Bacteria</taxon>
        <taxon>Bacillati</taxon>
        <taxon>Actinomycetota</taxon>
        <taxon>Actinomycetes</taxon>
        <taxon>Micromonosporales</taxon>
        <taxon>Micromonosporaceae</taxon>
        <taxon>Micromonospora</taxon>
    </lineage>
</organism>
<evidence type="ECO:0000256" key="12">
    <source>
        <dbReference type="RuleBase" id="RU004349"/>
    </source>
</evidence>
<dbReference type="NCBIfam" id="TIGR00967">
    <property type="entry name" value="3a0501s007"/>
    <property type="match status" value="1"/>
</dbReference>
<dbReference type="PROSITE" id="PS00755">
    <property type="entry name" value="SECY_1"/>
    <property type="match status" value="1"/>
</dbReference>
<dbReference type="Pfam" id="PF00344">
    <property type="entry name" value="SecY"/>
    <property type="match status" value="1"/>
</dbReference>
<dbReference type="SUPFAM" id="SSF103491">
    <property type="entry name" value="Preprotein translocase SecY subunit"/>
    <property type="match status" value="1"/>
</dbReference>
<keyword evidence="9" id="KW-1003">Cell membrane</keyword>
<comment type="function">
    <text evidence="9 10">The central subunit of the protein translocation channel SecYEG. Consists of two halves formed by TMs 1-5 and 6-10. These two domains form a lateral gate at the front which open onto the bilayer between TMs 2 and 7, and are clamped together by SecE at the back. The channel is closed by both a pore ring composed of hydrophobic SecY resides and a short helix (helix 2A) on the extracellular side of the membrane which forms a plug. The plug probably moves laterally to allow the channel to open. The ring and the pore may move independently.</text>
</comment>
<evidence type="ECO:0000256" key="10">
    <source>
        <dbReference type="RuleBase" id="RU000537"/>
    </source>
</evidence>
<evidence type="ECO:0000256" key="8">
    <source>
        <dbReference type="ARBA" id="ARBA00023136"/>
    </source>
</evidence>
<keyword evidence="5 9" id="KW-0653">Protein transport</keyword>
<dbReference type="PRINTS" id="PR00303">
    <property type="entry name" value="SECYTRNLCASE"/>
</dbReference>
<dbReference type="PROSITE" id="PS00756">
    <property type="entry name" value="SECY_2"/>
    <property type="match status" value="1"/>
</dbReference>
<dbReference type="InterPro" id="IPR002208">
    <property type="entry name" value="SecY/SEC61-alpha"/>
</dbReference>
<keyword evidence="8 9" id="KW-0472">Membrane</keyword>
<comment type="similarity">
    <text evidence="2 9 12">Belongs to the SecY/SEC61-alpha family.</text>
</comment>
<evidence type="ECO:0000256" key="1">
    <source>
        <dbReference type="ARBA" id="ARBA00004141"/>
    </source>
</evidence>
<feature type="transmembrane region" description="Helical" evidence="9">
    <location>
        <begin position="70"/>
        <end position="97"/>
    </location>
</feature>
<keyword evidence="6 9" id="KW-1133">Transmembrane helix</keyword>
<dbReference type="InterPro" id="IPR026593">
    <property type="entry name" value="SecY"/>
</dbReference>
<feature type="transmembrane region" description="Helical" evidence="9">
    <location>
        <begin position="191"/>
        <end position="210"/>
    </location>
</feature>
<evidence type="ECO:0000256" key="6">
    <source>
        <dbReference type="ARBA" id="ARBA00022989"/>
    </source>
</evidence>
<dbReference type="InterPro" id="IPR023201">
    <property type="entry name" value="SecY_dom_sf"/>
</dbReference>
<evidence type="ECO:0000256" key="3">
    <source>
        <dbReference type="ARBA" id="ARBA00022448"/>
    </source>
</evidence>
<evidence type="ECO:0000313" key="13">
    <source>
        <dbReference type="EMBL" id="MFC4104819.1"/>
    </source>
</evidence>
<keyword evidence="4 9" id="KW-0812">Transmembrane</keyword>
<dbReference type="PANTHER" id="PTHR10906">
    <property type="entry name" value="SECY/SEC61-ALPHA FAMILY MEMBER"/>
    <property type="match status" value="1"/>
</dbReference>
<keyword evidence="7 9" id="KW-0811">Translocation</keyword>